<comment type="caution">
    <text evidence="2">The sequence shown here is derived from an EMBL/GenBank/DDBJ whole genome shotgun (WGS) entry which is preliminary data.</text>
</comment>
<dbReference type="RefSeq" id="WP_164455672.1">
    <property type="nucleotide sequence ID" value="NZ_JAAIJQ010000104.1"/>
</dbReference>
<name>A0A6M0K5I5_9GAMM</name>
<dbReference type="Proteomes" id="UP000483379">
    <property type="component" value="Unassembled WGS sequence"/>
</dbReference>
<keyword evidence="1" id="KW-0732">Signal</keyword>
<evidence type="ECO:0000313" key="2">
    <source>
        <dbReference type="EMBL" id="NEV64689.1"/>
    </source>
</evidence>
<dbReference type="SUPFAM" id="SSF47175">
    <property type="entry name" value="Cytochromes"/>
    <property type="match status" value="1"/>
</dbReference>
<dbReference type="InterPro" id="IPR010980">
    <property type="entry name" value="Cyt_c/b562"/>
</dbReference>
<evidence type="ECO:0000256" key="1">
    <source>
        <dbReference type="SAM" id="SignalP"/>
    </source>
</evidence>
<keyword evidence="3" id="KW-1185">Reference proteome</keyword>
<dbReference type="GO" id="GO:0020037">
    <property type="term" value="F:heme binding"/>
    <property type="evidence" value="ECO:0007669"/>
    <property type="project" value="InterPro"/>
</dbReference>
<proteinExistence type="predicted"/>
<organism evidence="2 3">
    <name type="scientific">Thiorhodococcus minor</name>
    <dbReference type="NCBI Taxonomy" id="57489"/>
    <lineage>
        <taxon>Bacteria</taxon>
        <taxon>Pseudomonadati</taxon>
        <taxon>Pseudomonadota</taxon>
        <taxon>Gammaproteobacteria</taxon>
        <taxon>Chromatiales</taxon>
        <taxon>Chromatiaceae</taxon>
        <taxon>Thiorhodococcus</taxon>
    </lineage>
</organism>
<evidence type="ECO:0000313" key="3">
    <source>
        <dbReference type="Proteomes" id="UP000483379"/>
    </source>
</evidence>
<reference evidence="2 3" key="1">
    <citation type="submission" date="2020-02" db="EMBL/GenBank/DDBJ databases">
        <title>Genome sequences of Thiorhodococcus mannitoliphagus and Thiorhodococcus minor, purple sulfur photosynthetic bacteria in the gammaproteobacterial family, Chromatiaceae.</title>
        <authorList>
            <person name="Aviles F.A."/>
            <person name="Meyer T.E."/>
            <person name="Kyndt J.A."/>
        </authorList>
    </citation>
    <scope>NUCLEOTIDE SEQUENCE [LARGE SCALE GENOMIC DNA]</scope>
    <source>
        <strain evidence="2 3">DSM 11518</strain>
    </source>
</reference>
<gene>
    <name evidence="2" type="ORF">G3446_22940</name>
</gene>
<accession>A0A6M0K5I5</accession>
<protein>
    <recommendedName>
        <fullName evidence="4">Cytochrome c</fullName>
    </recommendedName>
</protein>
<sequence>MKKTTQSIVFALIASLSLTMPAWSGEELDRRESLNLTASEKHHLLSEMRTMLGSIQGILTGIGTEDRDLIMRSAREAGMQMTRGTPQSLKQKLPPAFKEIGPPTHMMFDELAVRAETDDMATLAEFTGQLMRKCQQCHAKFKAD</sequence>
<dbReference type="AlphaFoldDB" id="A0A6M0K5I5"/>
<dbReference type="GO" id="GO:0009055">
    <property type="term" value="F:electron transfer activity"/>
    <property type="evidence" value="ECO:0007669"/>
    <property type="project" value="InterPro"/>
</dbReference>
<dbReference type="EMBL" id="JAAIJQ010000104">
    <property type="protein sequence ID" value="NEV64689.1"/>
    <property type="molecule type" value="Genomic_DNA"/>
</dbReference>
<evidence type="ECO:0008006" key="4">
    <source>
        <dbReference type="Google" id="ProtNLM"/>
    </source>
</evidence>
<dbReference type="GO" id="GO:0005506">
    <property type="term" value="F:iron ion binding"/>
    <property type="evidence" value="ECO:0007669"/>
    <property type="project" value="InterPro"/>
</dbReference>
<dbReference type="GO" id="GO:0022900">
    <property type="term" value="P:electron transport chain"/>
    <property type="evidence" value="ECO:0007669"/>
    <property type="project" value="InterPro"/>
</dbReference>
<feature type="chain" id="PRO_5026862650" description="Cytochrome c" evidence="1">
    <location>
        <begin position="25"/>
        <end position="144"/>
    </location>
</feature>
<feature type="signal peptide" evidence="1">
    <location>
        <begin position="1"/>
        <end position="24"/>
    </location>
</feature>